<evidence type="ECO:0000256" key="9">
    <source>
        <dbReference type="ARBA" id="ARBA00023326"/>
    </source>
</evidence>
<evidence type="ECO:0000256" key="10">
    <source>
        <dbReference type="ARBA" id="ARBA00024574"/>
    </source>
</evidence>
<dbReference type="PANTHER" id="PTHR42721">
    <property type="entry name" value="SUGAR HYDROLASE-RELATED"/>
    <property type="match status" value="1"/>
</dbReference>
<evidence type="ECO:0000313" key="15">
    <source>
        <dbReference type="Proteomes" id="UP000596902"/>
    </source>
</evidence>
<evidence type="ECO:0000256" key="5">
    <source>
        <dbReference type="ARBA" id="ARBA00022801"/>
    </source>
</evidence>
<dbReference type="InterPro" id="IPR044993">
    <property type="entry name" value="BXL"/>
</dbReference>
<keyword evidence="4 12" id="KW-0732">Signal</keyword>
<dbReference type="InterPro" id="IPR002772">
    <property type="entry name" value="Glyco_hydro_3_C"/>
</dbReference>
<evidence type="ECO:0000313" key="14">
    <source>
        <dbReference type="EMBL" id="KAF7671575.1"/>
    </source>
</evidence>
<dbReference type="InterPro" id="IPR013783">
    <property type="entry name" value="Ig-like_fold"/>
</dbReference>
<name>A0A8H7AYL6_9PLEO</name>
<reference evidence="14" key="1">
    <citation type="submission" date="2020-01" db="EMBL/GenBank/DDBJ databases">
        <authorList>
            <person name="Feng Z.H.Z."/>
        </authorList>
    </citation>
    <scope>NUCLEOTIDE SEQUENCE</scope>
    <source>
        <strain evidence="14">CBS107.38</strain>
    </source>
</reference>
<dbReference type="Pfam" id="PF00933">
    <property type="entry name" value="Glyco_hydro_3"/>
    <property type="match status" value="1"/>
</dbReference>
<evidence type="ECO:0000256" key="8">
    <source>
        <dbReference type="ARBA" id="ARBA00023295"/>
    </source>
</evidence>
<dbReference type="InterPro" id="IPR036962">
    <property type="entry name" value="Glyco_hydro_3_N_sf"/>
</dbReference>
<dbReference type="Gene3D" id="3.40.50.1700">
    <property type="entry name" value="Glycoside hydrolase family 3 C-terminal domain"/>
    <property type="match status" value="1"/>
</dbReference>
<keyword evidence="9" id="KW-0624">Polysaccharide degradation</keyword>
<dbReference type="FunFam" id="3.40.50.1700:FF:000009">
    <property type="entry name" value="Periplasmic beta-glucosidase"/>
    <property type="match status" value="1"/>
</dbReference>
<dbReference type="Gene3D" id="3.20.20.300">
    <property type="entry name" value="Glycoside hydrolase, family 3, N-terminal domain"/>
    <property type="match status" value="1"/>
</dbReference>
<evidence type="ECO:0000256" key="2">
    <source>
        <dbReference type="ARBA" id="ARBA00005336"/>
    </source>
</evidence>
<dbReference type="SUPFAM" id="SSF52279">
    <property type="entry name" value="Beta-D-glucan exohydrolase, C-terminal domain"/>
    <property type="match status" value="1"/>
</dbReference>
<evidence type="ECO:0000256" key="11">
    <source>
        <dbReference type="ARBA" id="ARBA00026107"/>
    </source>
</evidence>
<dbReference type="GO" id="GO:0046556">
    <property type="term" value="F:alpha-L-arabinofuranosidase activity"/>
    <property type="evidence" value="ECO:0007669"/>
    <property type="project" value="TreeGrafter"/>
</dbReference>
<organism evidence="14 15">
    <name type="scientific">Alternaria burnsii</name>
    <dbReference type="NCBI Taxonomy" id="1187904"/>
    <lineage>
        <taxon>Eukaryota</taxon>
        <taxon>Fungi</taxon>
        <taxon>Dikarya</taxon>
        <taxon>Ascomycota</taxon>
        <taxon>Pezizomycotina</taxon>
        <taxon>Dothideomycetes</taxon>
        <taxon>Pleosporomycetidae</taxon>
        <taxon>Pleosporales</taxon>
        <taxon>Pleosporineae</taxon>
        <taxon>Pleosporaceae</taxon>
        <taxon>Alternaria</taxon>
        <taxon>Alternaria sect. Alternaria</taxon>
    </lineage>
</organism>
<evidence type="ECO:0000256" key="3">
    <source>
        <dbReference type="ARBA" id="ARBA00022651"/>
    </source>
</evidence>
<dbReference type="RefSeq" id="XP_038781942.1">
    <property type="nucleotide sequence ID" value="XM_038935434.1"/>
</dbReference>
<dbReference type="InterPro" id="IPR017853">
    <property type="entry name" value="GH"/>
</dbReference>
<dbReference type="Pfam" id="PF01915">
    <property type="entry name" value="Glyco_hydro_3_C"/>
    <property type="match status" value="1"/>
</dbReference>
<feature type="domain" description="Fibronectin type III-like" evidence="13">
    <location>
        <begin position="672"/>
        <end position="742"/>
    </location>
</feature>
<dbReference type="GO" id="GO:0045493">
    <property type="term" value="P:xylan catabolic process"/>
    <property type="evidence" value="ECO:0007669"/>
    <property type="project" value="UniProtKB-UniPathway"/>
</dbReference>
<comment type="pathway">
    <text evidence="1">Glycan degradation; xylan degradation.</text>
</comment>
<dbReference type="GeneID" id="62208612"/>
<dbReference type="Pfam" id="PF14310">
    <property type="entry name" value="Fn3-like"/>
    <property type="match status" value="1"/>
</dbReference>
<keyword evidence="3" id="KW-0858">Xylan degradation</keyword>
<dbReference type="PANTHER" id="PTHR42721:SF3">
    <property type="entry name" value="BETA-D-XYLOSIDASE 5-RELATED"/>
    <property type="match status" value="1"/>
</dbReference>
<reference evidence="14" key="2">
    <citation type="submission" date="2020-08" db="EMBL/GenBank/DDBJ databases">
        <title>Draft Genome Sequence of Cumin Blight Pathogen Alternaria burnsii.</title>
        <authorList>
            <person name="Feng Z."/>
        </authorList>
    </citation>
    <scope>NUCLEOTIDE SEQUENCE</scope>
    <source>
        <strain evidence="14">CBS107.38</strain>
    </source>
</reference>
<dbReference type="AlphaFoldDB" id="A0A8H7AYL6"/>
<dbReference type="InterPro" id="IPR036881">
    <property type="entry name" value="Glyco_hydro_3_C_sf"/>
</dbReference>
<evidence type="ECO:0000256" key="12">
    <source>
        <dbReference type="SAM" id="SignalP"/>
    </source>
</evidence>
<dbReference type="EC" id="3.2.1.37" evidence="11"/>
<dbReference type="Proteomes" id="UP000596902">
    <property type="component" value="Unassembled WGS sequence"/>
</dbReference>
<evidence type="ECO:0000256" key="7">
    <source>
        <dbReference type="ARBA" id="ARBA00023277"/>
    </source>
</evidence>
<keyword evidence="8" id="KW-0326">Glycosidase</keyword>
<accession>A0A8H7AYL6</accession>
<dbReference type="EMBL" id="JAAABM010000021">
    <property type="protein sequence ID" value="KAF7671575.1"/>
    <property type="molecule type" value="Genomic_DNA"/>
</dbReference>
<dbReference type="InterPro" id="IPR001764">
    <property type="entry name" value="Glyco_hydro_3_N"/>
</dbReference>
<keyword evidence="5 14" id="KW-0378">Hydrolase</keyword>
<dbReference type="InterPro" id="IPR026891">
    <property type="entry name" value="Fn3-like"/>
</dbReference>
<keyword evidence="15" id="KW-1185">Reference proteome</keyword>
<dbReference type="GO" id="GO:0009044">
    <property type="term" value="F:xylan 1,4-beta-xylosidase activity"/>
    <property type="evidence" value="ECO:0007669"/>
    <property type="project" value="UniProtKB-EC"/>
</dbReference>
<evidence type="ECO:0000256" key="6">
    <source>
        <dbReference type="ARBA" id="ARBA00023180"/>
    </source>
</evidence>
<comment type="similarity">
    <text evidence="2">Belongs to the glycosyl hydrolase 3 family.</text>
</comment>
<dbReference type="UniPathway" id="UPA00114"/>
<evidence type="ECO:0000256" key="1">
    <source>
        <dbReference type="ARBA" id="ARBA00004851"/>
    </source>
</evidence>
<dbReference type="Gene3D" id="2.60.40.10">
    <property type="entry name" value="Immunoglobulins"/>
    <property type="match status" value="1"/>
</dbReference>
<proteinExistence type="inferred from homology"/>
<feature type="signal peptide" evidence="12">
    <location>
        <begin position="1"/>
        <end position="20"/>
    </location>
</feature>
<comment type="caution">
    <text evidence="14">The sequence shown here is derived from an EMBL/GenBank/DDBJ whole genome shotgun (WGS) entry which is preliminary data.</text>
</comment>
<dbReference type="SMART" id="SM01217">
    <property type="entry name" value="Fn3_like"/>
    <property type="match status" value="1"/>
</dbReference>
<dbReference type="GO" id="GO:0031222">
    <property type="term" value="P:arabinan catabolic process"/>
    <property type="evidence" value="ECO:0007669"/>
    <property type="project" value="TreeGrafter"/>
</dbReference>
<dbReference type="SUPFAM" id="SSF51445">
    <property type="entry name" value="(Trans)glycosidases"/>
    <property type="match status" value="1"/>
</dbReference>
<feature type="chain" id="PRO_5034369730" description="xylan 1,4-beta-xylosidase" evidence="12">
    <location>
        <begin position="21"/>
        <end position="1013"/>
    </location>
</feature>
<comment type="catalytic activity">
    <reaction evidence="10">
        <text>Hydrolysis of (1-&gt;4)-beta-D-xylans, to remove successive D-xylose residues from the non-reducing termini.</text>
        <dbReference type="EC" id="3.2.1.37"/>
    </reaction>
</comment>
<keyword evidence="6" id="KW-0325">Glycoprotein</keyword>
<protein>
    <recommendedName>
        <fullName evidence="11">xylan 1,4-beta-xylosidase</fullName>
        <ecNumber evidence="11">3.2.1.37</ecNumber>
    </recommendedName>
</protein>
<gene>
    <name evidence="14" type="ORF">GT037_010387</name>
</gene>
<evidence type="ECO:0000259" key="13">
    <source>
        <dbReference type="SMART" id="SM01217"/>
    </source>
</evidence>
<evidence type="ECO:0000256" key="4">
    <source>
        <dbReference type="ARBA" id="ARBA00022729"/>
    </source>
</evidence>
<sequence length="1013" mass="111104">MLTSTRSLQVLLVAATGAYAQFVFPDCTSGRLSNETICDASASPLARAKSLVALYTLEEKINATSSGSPGVPRLGIPPYQWWSEGLHGIAGPYTNFSDEGEYSYSTSFPQPILMGAAFDDDLITEVAKVISTEARAFNNANRTGLDFWTPNINPFRDPRWGRGQETPGEDPYHLSSYVQALVHGLQGDASDPYKRVVATCKHFAGYDIEDWNGNLRYQNDVQISQQDLVEYYLVPFQACVQANVGAFMCSYNAVNGVPTCADPYLLQTILREHWGWTNEEQWVTSDCDAVQNVYLPHEWSATRGGAASDALKAGTDLTCGTYMQEHLPAAFQQGLLEESVLDQALVRQYSSLVRLGYFDSPDNQPYRQIGWNSVATNASQALARKAAAEGIVLLKNDGTLPLSLDSSTSIGLFGDWANATSQLLGNYAGVATYLHSPLYALEQLNVTINYAGGNPGGQGDPTTNRWSNLYGAYSTSDILMYVGGIDNSVEEEDQDRTYLTWTGAQLDVITELAETGKPVIVVVTGGGQIDSTPLVNNPNISAILWAGYPGQDGGSAIIDIVAGKTAPAGRLPTTQYPSNYIAKVSMMDMNMRPGENNPGRTYKWYNGSAVYEFGHGLHYTNFSANITTQMQNSYAISVLTQNCNSTGGFLDRCPFAAVDVEVSNDGDVTSDYVALGYIAGEFGPAPHPKKSLVSYKRLHSIAGGSSDTATLNLTLASLARVDEMGNKVLYPGDYTLLIDNHPLASFNFTLTGEQAMLDMWPQPPANRTAEGVKGVGDYCDKIVDLIPVHLHDWRGPMIAYGTDVFDDVPHSYDPSYSQDLGPCDLRILAHWLNTYYLKNGNLRTIEDLQPELSKVVGVRIHCNGDVDTDGRPRFEPIELPAFHCIFEQTATDVSKHIAIPLVVQRIPGSVKKWQKHSESSSSKFSWVNTAGTFLHIGYKPQSKQSGFDWGFASPEWPDSVGAVVVMRKDKKKLLPEHVHALVEYHPDHLMRFFEEEVQGIHSDGQLSLKRDKE</sequence>
<keyword evidence="7" id="KW-0119">Carbohydrate metabolism</keyword>